<accession>K3XTQ5</accession>
<sequence>MVQFNQRMDENFNKRSTRSTKQMNDEGIER</sequence>
<reference evidence="2" key="2">
    <citation type="submission" date="2018-08" db="UniProtKB">
        <authorList>
            <consortium name="EnsemblPlants"/>
        </authorList>
    </citation>
    <scope>IDENTIFICATION</scope>
    <source>
        <strain evidence="2">Yugu1</strain>
    </source>
</reference>
<evidence type="ECO:0000313" key="3">
    <source>
        <dbReference type="Proteomes" id="UP000004995"/>
    </source>
</evidence>
<keyword evidence="3" id="KW-1185">Reference proteome</keyword>
<dbReference type="EMBL" id="AGNK02003385">
    <property type="status" value="NOT_ANNOTATED_CDS"/>
    <property type="molecule type" value="Genomic_DNA"/>
</dbReference>
<organism evidence="2 3">
    <name type="scientific">Setaria italica</name>
    <name type="common">Foxtail millet</name>
    <name type="synonym">Panicum italicum</name>
    <dbReference type="NCBI Taxonomy" id="4555"/>
    <lineage>
        <taxon>Eukaryota</taxon>
        <taxon>Viridiplantae</taxon>
        <taxon>Streptophyta</taxon>
        <taxon>Embryophyta</taxon>
        <taxon>Tracheophyta</taxon>
        <taxon>Spermatophyta</taxon>
        <taxon>Magnoliopsida</taxon>
        <taxon>Liliopsida</taxon>
        <taxon>Poales</taxon>
        <taxon>Poaceae</taxon>
        <taxon>PACMAD clade</taxon>
        <taxon>Panicoideae</taxon>
        <taxon>Panicodae</taxon>
        <taxon>Paniceae</taxon>
        <taxon>Cenchrinae</taxon>
        <taxon>Setaria</taxon>
    </lineage>
</organism>
<reference evidence="3" key="1">
    <citation type="journal article" date="2012" name="Nat. Biotechnol.">
        <title>Reference genome sequence of the model plant Setaria.</title>
        <authorList>
            <person name="Bennetzen J.L."/>
            <person name="Schmutz J."/>
            <person name="Wang H."/>
            <person name="Percifield R."/>
            <person name="Hawkins J."/>
            <person name="Pontaroli A.C."/>
            <person name="Estep M."/>
            <person name="Feng L."/>
            <person name="Vaughn J.N."/>
            <person name="Grimwood J."/>
            <person name="Jenkins J."/>
            <person name="Barry K."/>
            <person name="Lindquist E."/>
            <person name="Hellsten U."/>
            <person name="Deshpande S."/>
            <person name="Wang X."/>
            <person name="Wu X."/>
            <person name="Mitros T."/>
            <person name="Triplett J."/>
            <person name="Yang X."/>
            <person name="Ye C.Y."/>
            <person name="Mauro-Herrera M."/>
            <person name="Wang L."/>
            <person name="Li P."/>
            <person name="Sharma M."/>
            <person name="Sharma R."/>
            <person name="Ronald P.C."/>
            <person name="Panaud O."/>
            <person name="Kellogg E.A."/>
            <person name="Brutnell T.P."/>
            <person name="Doust A.N."/>
            <person name="Tuskan G.A."/>
            <person name="Rokhsar D."/>
            <person name="Devos K.M."/>
        </authorList>
    </citation>
    <scope>NUCLEOTIDE SEQUENCE [LARGE SCALE GENOMIC DNA]</scope>
    <source>
        <strain evidence="3">cv. Yugu1</strain>
    </source>
</reference>
<name>K3XTQ5_SETIT</name>
<proteinExistence type="predicted"/>
<dbReference type="Gramene" id="KQL07917">
    <property type="protein sequence ID" value="KQL07917"/>
    <property type="gene ID" value="SETIT_005312mg"/>
</dbReference>
<dbReference type="EnsemblPlants" id="KQL07917">
    <property type="protein sequence ID" value="KQL07917"/>
    <property type="gene ID" value="SETIT_005312mg"/>
</dbReference>
<evidence type="ECO:0000313" key="2">
    <source>
        <dbReference type="EnsemblPlants" id="KQL07917"/>
    </source>
</evidence>
<dbReference type="InParanoid" id="K3XTQ5"/>
<protein>
    <submittedName>
        <fullName evidence="2">Uncharacterized protein</fullName>
    </submittedName>
</protein>
<feature type="region of interest" description="Disordered" evidence="1">
    <location>
        <begin position="1"/>
        <end position="30"/>
    </location>
</feature>
<dbReference type="AlphaFoldDB" id="K3XTQ5"/>
<evidence type="ECO:0000256" key="1">
    <source>
        <dbReference type="SAM" id="MobiDB-lite"/>
    </source>
</evidence>
<dbReference type="Proteomes" id="UP000004995">
    <property type="component" value="Unassembled WGS sequence"/>
</dbReference>
<dbReference type="HOGENOM" id="CLU_3407039_0_0_1"/>